<reference evidence="10 11" key="1">
    <citation type="submission" date="2013-08" db="EMBL/GenBank/DDBJ databases">
        <title>Genome sequencing of Cellulomonas carbonis T26.</title>
        <authorList>
            <person name="Chen F."/>
            <person name="Li Y."/>
            <person name="Wang G."/>
        </authorList>
    </citation>
    <scope>NUCLEOTIDE SEQUENCE [LARGE SCALE GENOMIC DNA]</scope>
    <source>
        <strain evidence="10 11">T26</strain>
    </source>
</reference>
<evidence type="ECO:0000256" key="9">
    <source>
        <dbReference type="SAM" id="Phobius"/>
    </source>
</evidence>
<evidence type="ECO:0000313" key="10">
    <source>
        <dbReference type="EMBL" id="KGM10876.1"/>
    </source>
</evidence>
<keyword evidence="11" id="KW-1185">Reference proteome</keyword>
<evidence type="ECO:0000256" key="1">
    <source>
        <dbReference type="ARBA" id="ARBA00004651"/>
    </source>
</evidence>
<keyword evidence="6 9" id="KW-1133">Transmembrane helix</keyword>
<dbReference type="EMBL" id="AXCY01000036">
    <property type="protein sequence ID" value="KGM10876.1"/>
    <property type="molecule type" value="Genomic_DNA"/>
</dbReference>
<keyword evidence="7 9" id="KW-0472">Membrane</keyword>
<dbReference type="PANTHER" id="PTHR34702">
    <property type="entry name" value="NA(+)/H(+) ANTIPORTER SUBUNIT F1"/>
    <property type="match status" value="1"/>
</dbReference>
<evidence type="ECO:0000256" key="4">
    <source>
        <dbReference type="ARBA" id="ARBA00022475"/>
    </source>
</evidence>
<dbReference type="AlphaFoldDB" id="A0A0A0BSE7"/>
<dbReference type="GO" id="GO:0005886">
    <property type="term" value="C:plasma membrane"/>
    <property type="evidence" value="ECO:0007669"/>
    <property type="project" value="UniProtKB-SubCell"/>
</dbReference>
<keyword evidence="4" id="KW-1003">Cell membrane</keyword>
<feature type="transmembrane region" description="Helical" evidence="9">
    <location>
        <begin position="61"/>
        <end position="82"/>
    </location>
</feature>
<keyword evidence="3" id="KW-0813">Transport</keyword>
<evidence type="ECO:0000256" key="6">
    <source>
        <dbReference type="ARBA" id="ARBA00022989"/>
    </source>
</evidence>
<reference evidence="10 11" key="2">
    <citation type="journal article" date="2015" name="Stand. Genomic Sci.">
        <title>Draft genome sequence of Cellulomonas carbonis T26(T) and comparative analysis of six Cellulomonas genomes.</title>
        <authorList>
            <person name="Zhuang W."/>
            <person name="Zhang S."/>
            <person name="Xia X."/>
            <person name="Wang G."/>
        </authorList>
    </citation>
    <scope>NUCLEOTIDE SEQUENCE [LARGE SCALE GENOMIC DNA]</scope>
    <source>
        <strain evidence="10 11">T26</strain>
    </source>
</reference>
<accession>A0A0A0BSE7</accession>
<feature type="compositionally biased region" description="Basic and acidic residues" evidence="8">
    <location>
        <begin position="105"/>
        <end position="122"/>
    </location>
</feature>
<comment type="subcellular location">
    <subcellularLocation>
        <location evidence="1">Cell membrane</location>
        <topology evidence="1">Multi-pass membrane protein</topology>
    </subcellularLocation>
</comment>
<evidence type="ECO:0000256" key="8">
    <source>
        <dbReference type="SAM" id="MobiDB-lite"/>
    </source>
</evidence>
<name>A0A0A0BSE7_9CELL</name>
<dbReference type="Pfam" id="PF04066">
    <property type="entry name" value="MrpF_PhaF"/>
    <property type="match status" value="1"/>
</dbReference>
<evidence type="ECO:0000256" key="5">
    <source>
        <dbReference type="ARBA" id="ARBA00022692"/>
    </source>
</evidence>
<evidence type="ECO:0000256" key="7">
    <source>
        <dbReference type="ARBA" id="ARBA00023136"/>
    </source>
</evidence>
<evidence type="ECO:0000256" key="3">
    <source>
        <dbReference type="ARBA" id="ARBA00022448"/>
    </source>
</evidence>
<dbReference type="InterPro" id="IPR007208">
    <property type="entry name" value="MrpF/PhaF-like"/>
</dbReference>
<dbReference type="GO" id="GO:0015385">
    <property type="term" value="F:sodium:proton antiporter activity"/>
    <property type="evidence" value="ECO:0007669"/>
    <property type="project" value="TreeGrafter"/>
</dbReference>
<evidence type="ECO:0000256" key="2">
    <source>
        <dbReference type="ARBA" id="ARBA00009212"/>
    </source>
</evidence>
<comment type="caution">
    <text evidence="10">The sequence shown here is derived from an EMBL/GenBank/DDBJ whole genome shotgun (WGS) entry which is preliminary data.</text>
</comment>
<evidence type="ECO:0000313" key="11">
    <source>
        <dbReference type="Proteomes" id="UP000029839"/>
    </source>
</evidence>
<feature type="compositionally biased region" description="Basic and acidic residues" evidence="8">
    <location>
        <begin position="134"/>
        <end position="153"/>
    </location>
</feature>
<gene>
    <name evidence="10" type="ORF">N868_08620</name>
</gene>
<sequence>MILPVVVAAATLLAATAVLALVRVEKGPSMLDRTVALDILTSALVGAVALEAAWSRRIDTLPMILALALVGFVGSVTIARFASVEPEGEGRLLTREELAALEAARAQEADDDLHRHDDEHHGGTATGEVTGDDGTGRRGEREAGRHDDGEATR</sequence>
<dbReference type="PANTHER" id="PTHR34702:SF1">
    <property type="entry name" value="NA(+)_H(+) ANTIPORTER SUBUNIT F"/>
    <property type="match status" value="1"/>
</dbReference>
<organism evidence="10 11">
    <name type="scientific">Cellulomonas carbonis T26</name>
    <dbReference type="NCBI Taxonomy" id="947969"/>
    <lineage>
        <taxon>Bacteria</taxon>
        <taxon>Bacillati</taxon>
        <taxon>Actinomycetota</taxon>
        <taxon>Actinomycetes</taxon>
        <taxon>Micrococcales</taxon>
        <taxon>Cellulomonadaceae</taxon>
        <taxon>Cellulomonas</taxon>
    </lineage>
</organism>
<comment type="similarity">
    <text evidence="2">Belongs to the CPA3 antiporters (TC 2.A.63) subunit F family.</text>
</comment>
<dbReference type="RefSeq" id="WP_081978692.1">
    <property type="nucleotide sequence ID" value="NZ_AXCY01000036.1"/>
</dbReference>
<feature type="transmembrane region" description="Helical" evidence="9">
    <location>
        <begin position="36"/>
        <end position="54"/>
    </location>
</feature>
<protein>
    <submittedName>
        <fullName evidence="10">Cation:proton antiporter</fullName>
    </submittedName>
</protein>
<dbReference type="Proteomes" id="UP000029839">
    <property type="component" value="Unassembled WGS sequence"/>
</dbReference>
<proteinExistence type="inferred from homology"/>
<feature type="region of interest" description="Disordered" evidence="8">
    <location>
        <begin position="104"/>
        <end position="153"/>
    </location>
</feature>
<keyword evidence="5 9" id="KW-0812">Transmembrane</keyword>
<dbReference type="OrthoDB" id="3733837at2"/>